<feature type="transmembrane region" description="Helical" evidence="1">
    <location>
        <begin position="42"/>
        <end position="61"/>
    </location>
</feature>
<evidence type="ECO:0000313" key="2">
    <source>
        <dbReference type="EMBL" id="HIH33333.1"/>
    </source>
</evidence>
<keyword evidence="1" id="KW-1133">Transmembrane helix</keyword>
<accession>A0A7J4KTK5</accession>
<dbReference type="EMBL" id="DUFJ01000079">
    <property type="protein sequence ID" value="HIH33333.1"/>
    <property type="molecule type" value="Genomic_DNA"/>
</dbReference>
<name>A0A7J4KTK5_9ARCH</name>
<dbReference type="AlphaFoldDB" id="A0A7J4KTK5"/>
<proteinExistence type="predicted"/>
<dbReference type="Proteomes" id="UP000527315">
    <property type="component" value="Unassembled WGS sequence"/>
</dbReference>
<gene>
    <name evidence="2" type="ORF">HA227_03700</name>
</gene>
<organism evidence="2 3">
    <name type="scientific">Candidatus Iainarchaeum sp</name>
    <dbReference type="NCBI Taxonomy" id="3101447"/>
    <lineage>
        <taxon>Archaea</taxon>
        <taxon>Candidatus Iainarchaeota</taxon>
        <taxon>Candidatus Iainarchaeia</taxon>
        <taxon>Candidatus Iainarchaeales</taxon>
        <taxon>Candidatus Iainarchaeaceae</taxon>
        <taxon>Candidatus Iainarchaeum</taxon>
    </lineage>
</organism>
<evidence type="ECO:0000313" key="3">
    <source>
        <dbReference type="Proteomes" id="UP000527315"/>
    </source>
</evidence>
<feature type="non-terminal residue" evidence="2">
    <location>
        <position position="1"/>
    </location>
</feature>
<keyword evidence="1" id="KW-0812">Transmembrane</keyword>
<sequence length="66" mass="7277">KRILTKSIEAVINATKIKSQEASSGIEGKFSSPKPPSIPEEASWLLIFVALMTASILFVRIRFSKN</sequence>
<reference evidence="3" key="1">
    <citation type="journal article" date="2020" name="bioRxiv">
        <title>A rank-normalized archaeal taxonomy based on genome phylogeny resolves widespread incomplete and uneven classifications.</title>
        <authorList>
            <person name="Rinke C."/>
            <person name="Chuvochina M."/>
            <person name="Mussig A.J."/>
            <person name="Chaumeil P.-A."/>
            <person name="Waite D.W."/>
            <person name="Whitman W.B."/>
            <person name="Parks D.H."/>
            <person name="Hugenholtz P."/>
        </authorList>
    </citation>
    <scope>NUCLEOTIDE SEQUENCE [LARGE SCALE GENOMIC DNA]</scope>
</reference>
<comment type="caution">
    <text evidence="2">The sequence shown here is derived from an EMBL/GenBank/DDBJ whole genome shotgun (WGS) entry which is preliminary data.</text>
</comment>
<keyword evidence="1" id="KW-0472">Membrane</keyword>
<evidence type="ECO:0000256" key="1">
    <source>
        <dbReference type="SAM" id="Phobius"/>
    </source>
</evidence>
<protein>
    <submittedName>
        <fullName evidence="2">Uncharacterized protein</fullName>
    </submittedName>
</protein>